<feature type="transmembrane region" description="Helical" evidence="8">
    <location>
        <begin position="12"/>
        <end position="37"/>
    </location>
</feature>
<evidence type="ECO:0000256" key="4">
    <source>
        <dbReference type="ARBA" id="ARBA00022679"/>
    </source>
</evidence>
<dbReference type="PANTHER" id="PTHR33908:SF3">
    <property type="entry name" value="UNDECAPRENYL PHOSPHATE-ALPHA-4-AMINO-4-DEOXY-L-ARABINOSE ARABINOSYL TRANSFERASE"/>
    <property type="match status" value="1"/>
</dbReference>
<dbReference type="AlphaFoldDB" id="A0A7M4DAX2"/>
<evidence type="ECO:0000256" key="5">
    <source>
        <dbReference type="ARBA" id="ARBA00022692"/>
    </source>
</evidence>
<protein>
    <submittedName>
        <fullName evidence="10">Phospholipid carrier-dependent glycosyltransferase</fullName>
    </submittedName>
</protein>
<feature type="transmembrane region" description="Helical" evidence="8">
    <location>
        <begin position="168"/>
        <end position="199"/>
    </location>
</feature>
<dbReference type="EMBL" id="WOTW01000061">
    <property type="protein sequence ID" value="MUP39801.1"/>
    <property type="molecule type" value="Genomic_DNA"/>
</dbReference>
<organism evidence="10 13">
    <name type="scientific">Labilibaculum euxinus</name>
    <dbReference type="NCBI Taxonomy" id="2686357"/>
    <lineage>
        <taxon>Bacteria</taxon>
        <taxon>Pseudomonadati</taxon>
        <taxon>Bacteroidota</taxon>
        <taxon>Bacteroidia</taxon>
        <taxon>Marinilabiliales</taxon>
        <taxon>Marinifilaceae</taxon>
        <taxon>Labilibaculum</taxon>
    </lineage>
</organism>
<accession>A0A7M4DAX2</accession>
<reference evidence="10 13" key="2">
    <citation type="submission" date="2019-12" db="EMBL/GenBank/DDBJ databases">
        <title>Draft genome sequence of Labilibaculum sp. strain 44 isolated from deep waters of Black Sea.</title>
        <authorList>
            <person name="Yadav S."/>
            <person name="Villanueva L."/>
        </authorList>
    </citation>
    <scope>NUCLEOTIDE SEQUENCE [LARGE SCALE GENOMIC DNA]</scope>
    <source>
        <strain evidence="10 13">44</strain>
    </source>
</reference>
<keyword evidence="12" id="KW-1185">Reference proteome</keyword>
<evidence type="ECO:0000259" key="9">
    <source>
        <dbReference type="Pfam" id="PF13231"/>
    </source>
</evidence>
<comment type="subcellular location">
    <subcellularLocation>
        <location evidence="1">Cell membrane</location>
        <topology evidence="1">Multi-pass membrane protein</topology>
    </subcellularLocation>
</comment>
<evidence type="ECO:0000256" key="6">
    <source>
        <dbReference type="ARBA" id="ARBA00022989"/>
    </source>
</evidence>
<sequence>MRSFLISIHPKIKIPVLILLLYVIVATAGISGSIYILDEAKNAECAREMMESGNYIVPGFNYELRTDKPPLHYFFMLLSYKIFGVSSWSARFFSIVFGALSLLITYFFVKKWLGIKSAYFSSLVLISSLHFGVFFHMAVPDPYLLFFFTASLFLFFESLQEKNRFAAMGMYICLALGALSKGPIAVLLPGFIMLLYLLLSKKLQFSTIWGLKPISGLLIFAAIALPWYLLVHRETHGEWTHGFFFEHNLERFASTKEGHGGSFLMASGFVLMGLFPFSIFLVRALSHAYRNKKKDVLLFALVAGLTITLFFSLSSTRLPNYTAPAYPFFAILIGSLLAKQKQPVYRRELIVLFIVAILIVTAGYFALDIEKQYTFLKPQLLLLLPGIIGAGFALKLHKKRALNFTIHLISYSFILLSFFLSEIVFFQIAKQNPVTLSLPYINKDEPIACYKKFNPSYPFYLKQKIIKLESIESIKDFLQNHPDACVISTSKSLQDANYSEFAVKIFEQKDVFENRTTVLLKNKLTKN</sequence>
<evidence type="ECO:0000256" key="8">
    <source>
        <dbReference type="SAM" id="Phobius"/>
    </source>
</evidence>
<feature type="transmembrane region" description="Helical" evidence="8">
    <location>
        <begin position="296"/>
        <end position="315"/>
    </location>
</feature>
<dbReference type="GO" id="GO:0010041">
    <property type="term" value="P:response to iron(III) ion"/>
    <property type="evidence" value="ECO:0007669"/>
    <property type="project" value="TreeGrafter"/>
</dbReference>
<keyword evidence="6 8" id="KW-1133">Transmembrane helix</keyword>
<feature type="transmembrane region" description="Helical" evidence="8">
    <location>
        <begin position="379"/>
        <end position="396"/>
    </location>
</feature>
<feature type="transmembrane region" description="Helical" evidence="8">
    <location>
        <begin position="129"/>
        <end position="156"/>
    </location>
</feature>
<reference evidence="11 12" key="1">
    <citation type="submission" date="2019-11" db="EMBL/GenBank/DDBJ databases">
        <title>Draft genome sequence of Labilibaculum sp. strain SYP isolated from Black Sea.</title>
        <authorList>
            <person name="Yadav S."/>
            <person name="Villanueva L."/>
        </authorList>
    </citation>
    <scope>NUCLEOTIDE SEQUENCE [LARGE SCALE GENOMIC DNA]</scope>
    <source>
        <strain evidence="11 12">44</strain>
    </source>
</reference>
<feature type="transmembrane region" description="Helical" evidence="8">
    <location>
        <begin position="88"/>
        <end position="109"/>
    </location>
</feature>
<dbReference type="InterPro" id="IPR038731">
    <property type="entry name" value="RgtA/B/C-like"/>
</dbReference>
<dbReference type="GO" id="GO:0016763">
    <property type="term" value="F:pentosyltransferase activity"/>
    <property type="evidence" value="ECO:0007669"/>
    <property type="project" value="TreeGrafter"/>
</dbReference>
<dbReference type="Proteomes" id="UP000462449">
    <property type="component" value="Unassembled WGS sequence"/>
</dbReference>
<dbReference type="InterPro" id="IPR050297">
    <property type="entry name" value="LipidA_mod_glycosyltrf_83"/>
</dbReference>
<comment type="caution">
    <text evidence="10">The sequence shown here is derived from an EMBL/GenBank/DDBJ whole genome shotgun (WGS) entry which is preliminary data.</text>
</comment>
<evidence type="ECO:0000313" key="12">
    <source>
        <dbReference type="Proteomes" id="UP000285951"/>
    </source>
</evidence>
<evidence type="ECO:0000256" key="1">
    <source>
        <dbReference type="ARBA" id="ARBA00004651"/>
    </source>
</evidence>
<gene>
    <name evidence="11" type="ORF">DWB62_018470</name>
    <name evidence="10" type="ORF">GNY23_18470</name>
</gene>
<dbReference type="Pfam" id="PF13231">
    <property type="entry name" value="PMT_2"/>
    <property type="match status" value="1"/>
</dbReference>
<feature type="transmembrane region" description="Helical" evidence="8">
    <location>
        <begin position="321"/>
        <end position="338"/>
    </location>
</feature>
<feature type="transmembrane region" description="Helical" evidence="8">
    <location>
        <begin position="211"/>
        <end position="230"/>
    </location>
</feature>
<evidence type="ECO:0000256" key="3">
    <source>
        <dbReference type="ARBA" id="ARBA00022676"/>
    </source>
</evidence>
<dbReference type="PANTHER" id="PTHR33908">
    <property type="entry name" value="MANNOSYLTRANSFERASE YKCB-RELATED"/>
    <property type="match status" value="1"/>
</dbReference>
<evidence type="ECO:0000256" key="7">
    <source>
        <dbReference type="ARBA" id="ARBA00023136"/>
    </source>
</evidence>
<feature type="transmembrane region" description="Helical" evidence="8">
    <location>
        <begin position="263"/>
        <end position="284"/>
    </location>
</feature>
<name>A0A7M4DAX2_9BACT</name>
<dbReference type="EMBL" id="QTZN02000061">
    <property type="protein sequence ID" value="MVB09006.1"/>
    <property type="molecule type" value="Genomic_DNA"/>
</dbReference>
<evidence type="ECO:0000313" key="10">
    <source>
        <dbReference type="EMBL" id="MUP39801.1"/>
    </source>
</evidence>
<proteinExistence type="predicted"/>
<dbReference type="GO" id="GO:0005886">
    <property type="term" value="C:plasma membrane"/>
    <property type="evidence" value="ECO:0007669"/>
    <property type="project" value="UniProtKB-SubCell"/>
</dbReference>
<dbReference type="RefSeq" id="WP_156197166.1">
    <property type="nucleotide sequence ID" value="NZ_QTZN02000061.1"/>
</dbReference>
<dbReference type="Proteomes" id="UP000285951">
    <property type="component" value="Unassembled WGS sequence"/>
</dbReference>
<feature type="transmembrane region" description="Helical" evidence="8">
    <location>
        <begin position="350"/>
        <end position="367"/>
    </location>
</feature>
<feature type="domain" description="Glycosyltransferase RgtA/B/C/D-like" evidence="9">
    <location>
        <begin position="67"/>
        <end position="227"/>
    </location>
</feature>
<evidence type="ECO:0000256" key="2">
    <source>
        <dbReference type="ARBA" id="ARBA00022475"/>
    </source>
</evidence>
<keyword evidence="5 8" id="KW-0812">Transmembrane</keyword>
<feature type="transmembrane region" description="Helical" evidence="8">
    <location>
        <begin position="408"/>
        <end position="429"/>
    </location>
</feature>
<keyword evidence="4 10" id="KW-0808">Transferase</keyword>
<evidence type="ECO:0000313" key="11">
    <source>
        <dbReference type="EMBL" id="MVB09006.1"/>
    </source>
</evidence>
<keyword evidence="7 8" id="KW-0472">Membrane</keyword>
<keyword evidence="3" id="KW-0328">Glycosyltransferase</keyword>
<evidence type="ECO:0000313" key="13">
    <source>
        <dbReference type="Proteomes" id="UP000462449"/>
    </source>
</evidence>
<dbReference type="GO" id="GO:0009103">
    <property type="term" value="P:lipopolysaccharide biosynthetic process"/>
    <property type="evidence" value="ECO:0007669"/>
    <property type="project" value="UniProtKB-ARBA"/>
</dbReference>
<keyword evidence="2" id="KW-1003">Cell membrane</keyword>
<dbReference type="OrthoDB" id="8353433at2"/>